<evidence type="ECO:0000259" key="4">
    <source>
        <dbReference type="PROSITE" id="PS01124"/>
    </source>
</evidence>
<dbReference type="Pfam" id="PF12833">
    <property type="entry name" value="HTH_18"/>
    <property type="match status" value="1"/>
</dbReference>
<gene>
    <name evidence="5" type="ORF">SAMN06297251_105188</name>
</gene>
<keyword evidence="3" id="KW-0804">Transcription</keyword>
<evidence type="ECO:0000256" key="2">
    <source>
        <dbReference type="ARBA" id="ARBA00023125"/>
    </source>
</evidence>
<keyword evidence="6" id="KW-1185">Reference proteome</keyword>
<dbReference type="PANTHER" id="PTHR46796:SF6">
    <property type="entry name" value="ARAC SUBFAMILY"/>
    <property type="match status" value="1"/>
</dbReference>
<protein>
    <submittedName>
        <fullName evidence="5">AraC family transcriptional regulator</fullName>
    </submittedName>
</protein>
<organism evidence="5 6">
    <name type="scientific">Fulvimarina manganoxydans</name>
    <dbReference type="NCBI Taxonomy" id="937218"/>
    <lineage>
        <taxon>Bacteria</taxon>
        <taxon>Pseudomonadati</taxon>
        <taxon>Pseudomonadota</taxon>
        <taxon>Alphaproteobacteria</taxon>
        <taxon>Hyphomicrobiales</taxon>
        <taxon>Aurantimonadaceae</taxon>
        <taxon>Fulvimarina</taxon>
    </lineage>
</organism>
<accession>A0A1W2AYR3</accession>
<dbReference type="Gene3D" id="1.10.10.60">
    <property type="entry name" value="Homeodomain-like"/>
    <property type="match status" value="2"/>
</dbReference>
<dbReference type="InterPro" id="IPR009057">
    <property type="entry name" value="Homeodomain-like_sf"/>
</dbReference>
<dbReference type="GO" id="GO:0043565">
    <property type="term" value="F:sequence-specific DNA binding"/>
    <property type="evidence" value="ECO:0007669"/>
    <property type="project" value="InterPro"/>
</dbReference>
<dbReference type="InterPro" id="IPR018060">
    <property type="entry name" value="HTH_AraC"/>
</dbReference>
<sequence>MVEAMVSTVRHSLEASPSARTLAALNLGDGRSVAIWENRNDRVRYEAPAHHAFSLYLTGGDGTRRVDRGRECGRAGTVCIMPEGRNSEWEITAPFRFVHLYLSDGGLKGAFSRIHDRDARCLDLPEVTFVLAPNLADPLARLAEAAVSADLIGADGAVADLVAGFRPSPVQLRGGLPSFLLRRLDEWIEAHLDQPIRLSDLARLTDLSEFHCHRMFRLSRGVPPNVWIAQRRIERAKDLLRTTTPIAEIAAACGFSSASYLTRVFKAQTGGTPAAYRGAMEGKTIEGRAS</sequence>
<evidence type="ECO:0000313" key="6">
    <source>
        <dbReference type="Proteomes" id="UP000192656"/>
    </source>
</evidence>
<dbReference type="OrthoDB" id="9793400at2"/>
<keyword evidence="1" id="KW-0805">Transcription regulation</keyword>
<dbReference type="EMBL" id="FWXR01000005">
    <property type="protein sequence ID" value="SMC65877.1"/>
    <property type="molecule type" value="Genomic_DNA"/>
</dbReference>
<dbReference type="GO" id="GO:0003700">
    <property type="term" value="F:DNA-binding transcription factor activity"/>
    <property type="evidence" value="ECO:0007669"/>
    <property type="project" value="InterPro"/>
</dbReference>
<keyword evidence="2" id="KW-0238">DNA-binding</keyword>
<proteinExistence type="predicted"/>
<dbReference type="InterPro" id="IPR018062">
    <property type="entry name" value="HTH_AraC-typ_CS"/>
</dbReference>
<dbReference type="STRING" id="937218.SAMN06297251_105188"/>
<dbReference type="PANTHER" id="PTHR46796">
    <property type="entry name" value="HTH-TYPE TRANSCRIPTIONAL ACTIVATOR RHAS-RELATED"/>
    <property type="match status" value="1"/>
</dbReference>
<dbReference type="PROSITE" id="PS01124">
    <property type="entry name" value="HTH_ARAC_FAMILY_2"/>
    <property type="match status" value="1"/>
</dbReference>
<evidence type="ECO:0000256" key="3">
    <source>
        <dbReference type="ARBA" id="ARBA00023163"/>
    </source>
</evidence>
<dbReference type="PROSITE" id="PS00041">
    <property type="entry name" value="HTH_ARAC_FAMILY_1"/>
    <property type="match status" value="1"/>
</dbReference>
<reference evidence="5 6" key="1">
    <citation type="submission" date="2017-04" db="EMBL/GenBank/DDBJ databases">
        <authorList>
            <person name="Afonso C.L."/>
            <person name="Miller P.J."/>
            <person name="Scott M.A."/>
            <person name="Spackman E."/>
            <person name="Goraichik I."/>
            <person name="Dimitrov K.M."/>
            <person name="Suarez D.L."/>
            <person name="Swayne D.E."/>
        </authorList>
    </citation>
    <scope>NUCLEOTIDE SEQUENCE [LARGE SCALE GENOMIC DNA]</scope>
    <source>
        <strain evidence="5 6">CGMCC 1.10972</strain>
    </source>
</reference>
<dbReference type="AlphaFoldDB" id="A0A1W2AYR3"/>
<dbReference type="InterPro" id="IPR050204">
    <property type="entry name" value="AraC_XylS_family_regulators"/>
</dbReference>
<dbReference type="Proteomes" id="UP000192656">
    <property type="component" value="Unassembled WGS sequence"/>
</dbReference>
<dbReference type="SUPFAM" id="SSF46689">
    <property type="entry name" value="Homeodomain-like"/>
    <property type="match status" value="2"/>
</dbReference>
<evidence type="ECO:0000313" key="5">
    <source>
        <dbReference type="EMBL" id="SMC65877.1"/>
    </source>
</evidence>
<name>A0A1W2AYR3_9HYPH</name>
<feature type="domain" description="HTH araC/xylS-type" evidence="4">
    <location>
        <begin position="182"/>
        <end position="279"/>
    </location>
</feature>
<evidence type="ECO:0000256" key="1">
    <source>
        <dbReference type="ARBA" id="ARBA00023015"/>
    </source>
</evidence>
<dbReference type="SMART" id="SM00342">
    <property type="entry name" value="HTH_ARAC"/>
    <property type="match status" value="1"/>
</dbReference>